<protein>
    <submittedName>
        <fullName evidence="1">Uncharacterized protein</fullName>
    </submittedName>
</protein>
<gene>
    <name evidence="1" type="ORF">BpHYR1_013874</name>
</gene>
<evidence type="ECO:0000313" key="1">
    <source>
        <dbReference type="EMBL" id="RNA32741.1"/>
    </source>
</evidence>
<accession>A0A3M7SAE3</accession>
<dbReference type="EMBL" id="REGN01001757">
    <property type="protein sequence ID" value="RNA32741.1"/>
    <property type="molecule type" value="Genomic_DNA"/>
</dbReference>
<organism evidence="1 2">
    <name type="scientific">Brachionus plicatilis</name>
    <name type="common">Marine rotifer</name>
    <name type="synonym">Brachionus muelleri</name>
    <dbReference type="NCBI Taxonomy" id="10195"/>
    <lineage>
        <taxon>Eukaryota</taxon>
        <taxon>Metazoa</taxon>
        <taxon>Spiralia</taxon>
        <taxon>Gnathifera</taxon>
        <taxon>Rotifera</taxon>
        <taxon>Eurotatoria</taxon>
        <taxon>Monogononta</taxon>
        <taxon>Pseudotrocha</taxon>
        <taxon>Ploima</taxon>
        <taxon>Brachionidae</taxon>
        <taxon>Brachionus</taxon>
    </lineage>
</organism>
<comment type="caution">
    <text evidence="1">The sequence shown here is derived from an EMBL/GenBank/DDBJ whole genome shotgun (WGS) entry which is preliminary data.</text>
</comment>
<reference evidence="1 2" key="1">
    <citation type="journal article" date="2018" name="Sci. Rep.">
        <title>Genomic signatures of local adaptation to the degree of environmental predictability in rotifers.</title>
        <authorList>
            <person name="Franch-Gras L."/>
            <person name="Hahn C."/>
            <person name="Garcia-Roger E.M."/>
            <person name="Carmona M.J."/>
            <person name="Serra M."/>
            <person name="Gomez A."/>
        </authorList>
    </citation>
    <scope>NUCLEOTIDE SEQUENCE [LARGE SCALE GENOMIC DNA]</scope>
    <source>
        <strain evidence="1">HYR1</strain>
    </source>
</reference>
<name>A0A3M7SAE3_BRAPC</name>
<keyword evidence="2" id="KW-1185">Reference proteome</keyword>
<proteinExistence type="predicted"/>
<evidence type="ECO:0000313" key="2">
    <source>
        <dbReference type="Proteomes" id="UP000276133"/>
    </source>
</evidence>
<dbReference type="AlphaFoldDB" id="A0A3M7SAE3"/>
<sequence length="65" mass="7349">MNLKKKIILNLRIPVQKKGQDLSGEIPNVSFNITLNLRNIIHVKTCCINQINNLLLIIVLSISNL</sequence>
<dbReference type="Proteomes" id="UP000276133">
    <property type="component" value="Unassembled WGS sequence"/>
</dbReference>